<sequence length="109" mass="11846">MAKCTRCLVQRDFSNCAYILEIIGGLLKFSPPSSSSIPLISEFVSACMAKSINSCCFCYLFITESSIKALLSSLSFVYDISGINVVIDEGEILQNLMFLLTKVSAVAIV</sequence>
<dbReference type="Proteomes" id="UP001295684">
    <property type="component" value="Unassembled WGS sequence"/>
</dbReference>
<keyword evidence="2" id="KW-1185">Reference proteome</keyword>
<reference evidence="1" key="1">
    <citation type="submission" date="2023-07" db="EMBL/GenBank/DDBJ databases">
        <authorList>
            <consortium name="AG Swart"/>
            <person name="Singh M."/>
            <person name="Singh A."/>
            <person name="Seah K."/>
            <person name="Emmerich C."/>
        </authorList>
    </citation>
    <scope>NUCLEOTIDE SEQUENCE</scope>
    <source>
        <strain evidence="1">DP1</strain>
    </source>
</reference>
<protein>
    <submittedName>
        <fullName evidence="1">Uncharacterized protein</fullName>
    </submittedName>
</protein>
<dbReference type="AlphaFoldDB" id="A0AAD1XI30"/>
<evidence type="ECO:0000313" key="2">
    <source>
        <dbReference type="Proteomes" id="UP001295684"/>
    </source>
</evidence>
<gene>
    <name evidence="1" type="ORF">ECRASSUSDP1_LOCUS14448</name>
</gene>
<proteinExistence type="predicted"/>
<evidence type="ECO:0000313" key="1">
    <source>
        <dbReference type="EMBL" id="CAI2373110.1"/>
    </source>
</evidence>
<name>A0AAD1XI30_EUPCR</name>
<organism evidence="1 2">
    <name type="scientific">Euplotes crassus</name>
    <dbReference type="NCBI Taxonomy" id="5936"/>
    <lineage>
        <taxon>Eukaryota</taxon>
        <taxon>Sar</taxon>
        <taxon>Alveolata</taxon>
        <taxon>Ciliophora</taxon>
        <taxon>Intramacronucleata</taxon>
        <taxon>Spirotrichea</taxon>
        <taxon>Hypotrichia</taxon>
        <taxon>Euplotida</taxon>
        <taxon>Euplotidae</taxon>
        <taxon>Moneuplotes</taxon>
    </lineage>
</organism>
<accession>A0AAD1XI30</accession>
<dbReference type="EMBL" id="CAMPGE010014437">
    <property type="protein sequence ID" value="CAI2373110.1"/>
    <property type="molecule type" value="Genomic_DNA"/>
</dbReference>
<comment type="caution">
    <text evidence="1">The sequence shown here is derived from an EMBL/GenBank/DDBJ whole genome shotgun (WGS) entry which is preliminary data.</text>
</comment>